<keyword evidence="7" id="KW-0175">Coiled coil</keyword>
<dbReference type="Pfam" id="PF12763">
    <property type="entry name" value="EH"/>
    <property type="match status" value="1"/>
</dbReference>
<feature type="compositionally biased region" description="Acidic residues" evidence="8">
    <location>
        <begin position="1325"/>
        <end position="1354"/>
    </location>
</feature>
<comment type="subcellular location">
    <subcellularLocation>
        <location evidence="1">Cytoplasm</location>
    </subcellularLocation>
</comment>
<dbReference type="SMART" id="SM00326">
    <property type="entry name" value="SH3"/>
    <property type="match status" value="2"/>
</dbReference>
<dbReference type="Pfam" id="PF00621">
    <property type="entry name" value="RhoGEF"/>
    <property type="match status" value="1"/>
</dbReference>
<feature type="compositionally biased region" description="Low complexity" evidence="8">
    <location>
        <begin position="819"/>
        <end position="845"/>
    </location>
</feature>
<evidence type="ECO:0000256" key="1">
    <source>
        <dbReference type="ARBA" id="ARBA00004496"/>
    </source>
</evidence>
<evidence type="ECO:0000256" key="6">
    <source>
        <dbReference type="PROSITE-ProRule" id="PRU00192"/>
    </source>
</evidence>
<evidence type="ECO:0000256" key="4">
    <source>
        <dbReference type="ARBA" id="ARBA00022443"/>
    </source>
</evidence>
<dbReference type="InterPro" id="IPR003124">
    <property type="entry name" value="WH2_dom"/>
</dbReference>
<feature type="compositionally biased region" description="Basic and acidic residues" evidence="8">
    <location>
        <begin position="617"/>
        <end position="638"/>
    </location>
</feature>
<keyword evidence="15" id="KW-1185">Reference proteome</keyword>
<dbReference type="PROSITE" id="PS50222">
    <property type="entry name" value="EF_HAND_2"/>
    <property type="match status" value="1"/>
</dbReference>
<evidence type="ECO:0000313" key="14">
    <source>
        <dbReference type="EMBL" id="KAJ7718293.1"/>
    </source>
</evidence>
<dbReference type="PROSITE" id="PS00741">
    <property type="entry name" value="DH_1"/>
    <property type="match status" value="1"/>
</dbReference>
<feature type="region of interest" description="Disordered" evidence="8">
    <location>
        <begin position="120"/>
        <end position="146"/>
    </location>
</feature>
<dbReference type="SUPFAM" id="SSF48065">
    <property type="entry name" value="DBL homology domain (DH-domain)"/>
    <property type="match status" value="1"/>
</dbReference>
<feature type="coiled-coil region" evidence="7">
    <location>
        <begin position="474"/>
        <end position="503"/>
    </location>
</feature>
<dbReference type="SMART" id="SM00325">
    <property type="entry name" value="RhoGEF"/>
    <property type="match status" value="1"/>
</dbReference>
<feature type="compositionally biased region" description="Low complexity" evidence="8">
    <location>
        <begin position="897"/>
        <end position="906"/>
    </location>
</feature>
<feature type="compositionally biased region" description="Basic and acidic residues" evidence="8">
    <location>
        <begin position="357"/>
        <end position="368"/>
    </location>
</feature>
<dbReference type="Gene3D" id="2.30.30.40">
    <property type="entry name" value="SH3 Domains"/>
    <property type="match status" value="2"/>
</dbReference>
<dbReference type="InterPro" id="IPR002048">
    <property type="entry name" value="EF_hand_dom"/>
</dbReference>
<dbReference type="EMBL" id="JARJLG010000308">
    <property type="protein sequence ID" value="KAJ7718293.1"/>
    <property type="molecule type" value="Genomic_DNA"/>
</dbReference>
<dbReference type="PROSITE" id="PS50002">
    <property type="entry name" value="SH3"/>
    <property type="match status" value="1"/>
</dbReference>
<feature type="compositionally biased region" description="Low complexity" evidence="8">
    <location>
        <begin position="1004"/>
        <end position="1013"/>
    </location>
</feature>
<feature type="compositionally biased region" description="Acidic residues" evidence="8">
    <location>
        <begin position="946"/>
        <end position="968"/>
    </location>
</feature>
<feature type="domain" description="SH3" evidence="9">
    <location>
        <begin position="1237"/>
        <end position="1296"/>
    </location>
</feature>
<dbReference type="Pfam" id="PF00018">
    <property type="entry name" value="SH3_1"/>
    <property type="match status" value="1"/>
</dbReference>
<dbReference type="PROSITE" id="PS51082">
    <property type="entry name" value="WH2"/>
    <property type="match status" value="1"/>
</dbReference>
<dbReference type="PANTHER" id="PTHR46006">
    <property type="entry name" value="RHO GUANINE NUCLEOTIDE EXCHANGE FACTOR AT 64C, ISOFORM A"/>
    <property type="match status" value="1"/>
</dbReference>
<evidence type="ECO:0000259" key="10">
    <source>
        <dbReference type="PROSITE" id="PS50010"/>
    </source>
</evidence>
<feature type="region of interest" description="Disordered" evidence="8">
    <location>
        <begin position="1"/>
        <end position="98"/>
    </location>
</feature>
<dbReference type="InterPro" id="IPR036028">
    <property type="entry name" value="SH3-like_dom_sf"/>
</dbReference>
<dbReference type="SUPFAM" id="SSF47473">
    <property type="entry name" value="EF-hand"/>
    <property type="match status" value="1"/>
</dbReference>
<gene>
    <name evidence="14" type="ORF">DFH07DRAFT_761630</name>
</gene>
<feature type="region of interest" description="Disordered" evidence="8">
    <location>
        <begin position="329"/>
        <end position="396"/>
    </location>
</feature>
<dbReference type="PROSITE" id="PS50010">
    <property type="entry name" value="DH_2"/>
    <property type="match status" value="1"/>
</dbReference>
<feature type="compositionally biased region" description="Pro residues" evidence="8">
    <location>
        <begin position="1014"/>
        <end position="1034"/>
    </location>
</feature>
<dbReference type="InterPro" id="IPR001452">
    <property type="entry name" value="SH3_domain"/>
</dbReference>
<feature type="region of interest" description="Disordered" evidence="8">
    <location>
        <begin position="1309"/>
        <end position="1359"/>
    </location>
</feature>
<feature type="region of interest" description="Disordered" evidence="8">
    <location>
        <begin position="1371"/>
        <end position="1405"/>
    </location>
</feature>
<feature type="compositionally biased region" description="Polar residues" evidence="8">
    <location>
        <begin position="1447"/>
        <end position="1480"/>
    </location>
</feature>
<keyword evidence="5" id="KW-0963">Cytoplasm</keyword>
<feature type="domain" description="WH2" evidence="13">
    <location>
        <begin position="1048"/>
        <end position="1065"/>
    </location>
</feature>
<comment type="caution">
    <text evidence="14">The sequence shown here is derived from an EMBL/GenBank/DDBJ whole genome shotgun (WGS) entry which is preliminary data.</text>
</comment>
<evidence type="ECO:0000256" key="3">
    <source>
        <dbReference type="ARBA" id="ARBA00020728"/>
    </source>
</evidence>
<dbReference type="InterPro" id="IPR001331">
    <property type="entry name" value="GDS_CDC24_CS"/>
</dbReference>
<evidence type="ECO:0000259" key="9">
    <source>
        <dbReference type="PROSITE" id="PS50002"/>
    </source>
</evidence>
<dbReference type="PRINTS" id="PR00452">
    <property type="entry name" value="SH3DOMAIN"/>
</dbReference>
<dbReference type="CDD" id="cd00052">
    <property type="entry name" value="EH"/>
    <property type="match status" value="1"/>
</dbReference>
<feature type="domain" description="DH" evidence="10">
    <location>
        <begin position="1551"/>
        <end position="1732"/>
    </location>
</feature>
<dbReference type="GO" id="GO:0005737">
    <property type="term" value="C:cytoplasm"/>
    <property type="evidence" value="ECO:0007669"/>
    <property type="project" value="UniProtKB-SubCell"/>
</dbReference>
<feature type="compositionally biased region" description="Polar residues" evidence="8">
    <location>
        <begin position="121"/>
        <end position="145"/>
    </location>
</feature>
<keyword evidence="4 6" id="KW-0728">SH3 domain</keyword>
<sequence>MSQWQQPGYQYPMQTGFPAGNPQFQQNPQQNPQFQQQNPQFPQQPQNSQFQQQQQQQGFGGGLVPQQTGYVPPRPQGFQQPQQTGFGGGAPSGFIQSQPTGYVGANFQRAPPPVPSLPPQFQGQATSNFLSPQQQPNRFLSTSPGLPQVTGFPGGQRPLVAQPTGFVDPRLQIMSSSFMPINMSSPYGAGGAPQLQPQQHNLQQSFQQVQAQKPRISWALGKAEKKSYDAIFRAWDAQNTGFINGQTALEVFGQSGLGKDDLARIWTLADIDDRGKLNMAEFHVAMGLIYRKLNGNEIPEQLPPELVPPSSRDLSASVDLVRDILKNDTRVRSPSNADAQVSYRPNRSFTGNNNGDPSRDATIYRHTEGGSSYQPRSRHVNREAVRASSDIDSPSADLSDIKRALQSGGELLDRAAARTAEDDALARELEDLKYRVQRVNEDLAYAARPPRSVAKDDDRRRLERELLELMHVRVPEVERKIALQEERREKDKREATRERDRRNERFGRFGDRDDSRERNRDYYDRDRDRGYDRDRERERERPYSRGSYGRDDREFDRGTYRRRSPSRERDRDGDRDRDRDRDQDYDRPRSTAPPAAPSPVSSRPAPTPSPAPTKSMTPEERKEFARAEAKRRVDERMAKLGLAPSASSSPAPTSGLDSSIEERLAAERKEAEEKARIAGEQVEAREAARRERLASEKALKEGREVPAPTPTPTVKAAPPAPTPAPTPKAAPPAPKPRAPPPPKPRARPVPPPAAPAPSPAPVVPEVDPEEERLRAREAELRKVREARAERIRQLEREEEEAARLEEEHKARIRARKASESVASSTASESFASLSTRSPSPVLVAAPTPPPPAPPAPPAVTTPGAKSSTNPFSRLLNQGGAEAVASPPAVSGGTNPWAAASSTTVATPPAPAPPPPPPQQPPQRTNPFPSGAAPVRTPYNTASASSADDDWDKIEERDGDSDSDSDDDIANSRATRENIAKQLFSNILPSAPVRPQSAAGASRSGTPATPASSGAPPPPPPPPGPPAPPPPPAPAAPAAVPAAPAGPADVSALMRSIQGGLKLRKAVTVDKSAPPVSGKVLGDTAPPAHINAAPRPVSPPPPAPELSGNSNSNRQSVDWYAGLAVESTPPVQRMPSMREEFDDEEAYMPQPSPPAPAAVPDIQVVEPVSDLMADIDKSTELRVRSLYAYEADGAEDISFAENAILIANPSKTGGDWWYGKLVRDGTSGLFPKTYVQEITTVKAKALYDYAAGNSDELSFSEGEVLSIVDTSEEEWWKAERDGAVFIVPAGYLEVAEAIIAAVRSVSPAAIEAPSETTGQPAKPDAAEDDETESDSDSDSEDYLSFEGSAEESEADFEAREHERQLVLEAAGLIVQKDVKPPPRPVRRRSKQEPRRPPPAAPERSSILSSFSSYSAKELPPVPEPDVATRLDDAFDRYEAYRGHHQNRLSVASVETNSAVPTSPTSMTGSTAGAGMSTSPSSEGKGYSNLLHFLGRKTPVHEPENRRPTISGPILQTPENGGGSRSNSPAFGSSWASLVDKSALEGIPTQERRRQEAIFELIATEITYVSDLQLIVETFYSSMMPLLDRKAITVVFANIEDILLTNTTFMSSLEERQKDCRLYIDRIGDILQNHMSNMAVYMEYCVNQGTAIKVLKSLRDSNPELASHLQRLKEDPAVRNLDLSSYLLAPMQRITRYPLLIKQILHYTEPGDEHKAIQKSVATSEKILEHINESIRDQEGHETLKRISQNLWIGQGRLDLTAPTRYMGMRRLLREGPLVKAKSGRKLYGFLCSDILVLTDGSMKTLYRMPIPLNEARVKDVPGGRDDMSFQISLPYPRGGEAIALKASSVRDCQCKSPLIEAASQKCLEAEKRAARKIPSA</sequence>
<dbReference type="SUPFAM" id="SSF50044">
    <property type="entry name" value="SH3-domain"/>
    <property type="match status" value="2"/>
</dbReference>
<protein>
    <recommendedName>
        <fullName evidence="2">Actin cytoskeleton-regulatory complex protein PAN1</fullName>
    </recommendedName>
    <alternativeName>
        <fullName evidence="3">Actin cytoskeleton-regulatory complex protein pan1</fullName>
    </alternativeName>
</protein>
<feature type="compositionally biased region" description="Polar residues" evidence="8">
    <location>
        <begin position="332"/>
        <end position="356"/>
    </location>
</feature>
<feature type="domain" description="EH" evidence="11">
    <location>
        <begin position="224"/>
        <end position="313"/>
    </location>
</feature>
<dbReference type="PANTHER" id="PTHR46006:SF6">
    <property type="entry name" value="INTERSECTIN-2 ISOFORM X1"/>
    <property type="match status" value="1"/>
</dbReference>
<feature type="region of interest" description="Disordered" evidence="8">
    <location>
        <begin position="1065"/>
        <end position="1113"/>
    </location>
</feature>
<dbReference type="SMART" id="SM00027">
    <property type="entry name" value="EH"/>
    <property type="match status" value="1"/>
</dbReference>
<dbReference type="SUPFAM" id="SSF50729">
    <property type="entry name" value="PH domain-like"/>
    <property type="match status" value="1"/>
</dbReference>
<dbReference type="Gene3D" id="2.30.29.30">
    <property type="entry name" value="Pleckstrin-homology domain (PH domain)/Phosphotyrosine-binding domain (PTB)"/>
    <property type="match status" value="1"/>
</dbReference>
<dbReference type="PROSITE" id="PS50031">
    <property type="entry name" value="EH"/>
    <property type="match status" value="1"/>
</dbReference>
<feature type="compositionally biased region" description="Low complexity" evidence="8">
    <location>
        <begin position="20"/>
        <end position="57"/>
    </location>
</feature>
<feature type="compositionally biased region" description="Low complexity" evidence="8">
    <location>
        <begin position="590"/>
        <end position="604"/>
    </location>
</feature>
<evidence type="ECO:0000256" key="7">
    <source>
        <dbReference type="SAM" id="Coils"/>
    </source>
</evidence>
<organism evidence="14 15">
    <name type="scientific">Mycena maculata</name>
    <dbReference type="NCBI Taxonomy" id="230809"/>
    <lineage>
        <taxon>Eukaryota</taxon>
        <taxon>Fungi</taxon>
        <taxon>Dikarya</taxon>
        <taxon>Basidiomycota</taxon>
        <taxon>Agaricomycotina</taxon>
        <taxon>Agaricomycetes</taxon>
        <taxon>Agaricomycetidae</taxon>
        <taxon>Agaricales</taxon>
        <taxon>Marasmiineae</taxon>
        <taxon>Mycenaceae</taxon>
        <taxon>Mycena</taxon>
    </lineage>
</organism>
<evidence type="ECO:0000256" key="5">
    <source>
        <dbReference type="ARBA" id="ARBA00022490"/>
    </source>
</evidence>
<feature type="region of interest" description="Disordered" evidence="8">
    <location>
        <begin position="792"/>
        <end position="1047"/>
    </location>
</feature>
<evidence type="ECO:0000259" key="11">
    <source>
        <dbReference type="PROSITE" id="PS50031"/>
    </source>
</evidence>
<proteinExistence type="predicted"/>
<feature type="compositionally biased region" description="Basic and acidic residues" evidence="8">
    <location>
        <begin position="524"/>
        <end position="589"/>
    </location>
</feature>
<evidence type="ECO:0000313" key="15">
    <source>
        <dbReference type="Proteomes" id="UP001215280"/>
    </source>
</evidence>
<feature type="region of interest" description="Disordered" evidence="8">
    <location>
        <begin position="524"/>
        <end position="772"/>
    </location>
</feature>
<dbReference type="GO" id="GO:0005085">
    <property type="term" value="F:guanyl-nucleotide exchange factor activity"/>
    <property type="evidence" value="ECO:0007669"/>
    <property type="project" value="InterPro"/>
</dbReference>
<dbReference type="InterPro" id="IPR000261">
    <property type="entry name" value="EH_dom"/>
</dbReference>
<dbReference type="Pfam" id="PF02205">
    <property type="entry name" value="WH2"/>
    <property type="match status" value="1"/>
</dbReference>
<dbReference type="InterPro" id="IPR035899">
    <property type="entry name" value="DBL_dom_sf"/>
</dbReference>
<feature type="compositionally biased region" description="Pro residues" evidence="8">
    <location>
        <begin position="846"/>
        <end position="859"/>
    </location>
</feature>
<dbReference type="GO" id="GO:0035025">
    <property type="term" value="P:positive regulation of Rho protein signal transduction"/>
    <property type="evidence" value="ECO:0007669"/>
    <property type="project" value="TreeGrafter"/>
</dbReference>
<feature type="compositionally biased region" description="Basic and acidic residues" evidence="8">
    <location>
        <begin position="660"/>
        <end position="704"/>
    </location>
</feature>
<dbReference type="GO" id="GO:0003779">
    <property type="term" value="F:actin binding"/>
    <property type="evidence" value="ECO:0007669"/>
    <property type="project" value="InterPro"/>
</dbReference>
<feature type="compositionally biased region" description="Low complexity" evidence="8">
    <location>
        <begin position="1035"/>
        <end position="1047"/>
    </location>
</feature>
<evidence type="ECO:0000256" key="2">
    <source>
        <dbReference type="ARBA" id="ARBA00015110"/>
    </source>
</evidence>
<reference evidence="14" key="1">
    <citation type="submission" date="2023-03" db="EMBL/GenBank/DDBJ databases">
        <title>Massive genome expansion in bonnet fungi (Mycena s.s.) driven by repeated elements and novel gene families across ecological guilds.</title>
        <authorList>
            <consortium name="Lawrence Berkeley National Laboratory"/>
            <person name="Harder C.B."/>
            <person name="Miyauchi S."/>
            <person name="Viragh M."/>
            <person name="Kuo A."/>
            <person name="Thoen E."/>
            <person name="Andreopoulos B."/>
            <person name="Lu D."/>
            <person name="Skrede I."/>
            <person name="Drula E."/>
            <person name="Henrissat B."/>
            <person name="Morin E."/>
            <person name="Kohler A."/>
            <person name="Barry K."/>
            <person name="LaButti K."/>
            <person name="Morin E."/>
            <person name="Salamov A."/>
            <person name="Lipzen A."/>
            <person name="Mereny Z."/>
            <person name="Hegedus B."/>
            <person name="Baldrian P."/>
            <person name="Stursova M."/>
            <person name="Weitz H."/>
            <person name="Taylor A."/>
            <person name="Grigoriev I.V."/>
            <person name="Nagy L.G."/>
            <person name="Martin F."/>
            <person name="Kauserud H."/>
        </authorList>
    </citation>
    <scope>NUCLEOTIDE SEQUENCE</scope>
    <source>
        <strain evidence="14">CBHHK188m</strain>
    </source>
</reference>
<feature type="compositionally biased region" description="Polar residues" evidence="8">
    <location>
        <begin position="863"/>
        <end position="875"/>
    </location>
</feature>
<dbReference type="CDD" id="cd00174">
    <property type="entry name" value="SH3"/>
    <property type="match status" value="1"/>
</dbReference>
<feature type="compositionally biased region" description="Pro residues" evidence="8">
    <location>
        <begin position="718"/>
        <end position="762"/>
    </location>
</feature>
<feature type="region of interest" description="Disordered" evidence="8">
    <location>
        <begin position="1447"/>
        <end position="1529"/>
    </location>
</feature>
<feature type="compositionally biased region" description="Basic and acidic residues" evidence="8">
    <location>
        <begin position="792"/>
        <end position="809"/>
    </location>
</feature>
<name>A0AAD7HDK0_9AGAR</name>
<dbReference type="GO" id="GO:0005509">
    <property type="term" value="F:calcium ion binding"/>
    <property type="evidence" value="ECO:0007669"/>
    <property type="project" value="InterPro"/>
</dbReference>
<dbReference type="GO" id="GO:0035556">
    <property type="term" value="P:intracellular signal transduction"/>
    <property type="evidence" value="ECO:0007669"/>
    <property type="project" value="InterPro"/>
</dbReference>
<dbReference type="Proteomes" id="UP001215280">
    <property type="component" value="Unassembled WGS sequence"/>
</dbReference>
<dbReference type="Gene3D" id="1.20.900.10">
    <property type="entry name" value="Dbl homology (DH) domain"/>
    <property type="match status" value="1"/>
</dbReference>
<feature type="compositionally biased region" description="Low complexity" evidence="8">
    <location>
        <begin position="643"/>
        <end position="652"/>
    </location>
</feature>
<dbReference type="InterPro" id="IPR011992">
    <property type="entry name" value="EF-hand-dom_pair"/>
</dbReference>
<dbReference type="Gene3D" id="1.10.238.10">
    <property type="entry name" value="EF-hand"/>
    <property type="match status" value="1"/>
</dbReference>
<feature type="compositionally biased region" description="Pro residues" evidence="8">
    <location>
        <begin position="907"/>
        <end position="920"/>
    </location>
</feature>
<dbReference type="InterPro" id="IPR011993">
    <property type="entry name" value="PH-like_dom_sf"/>
</dbReference>
<dbReference type="CDD" id="cd00160">
    <property type="entry name" value="RhoGEF"/>
    <property type="match status" value="1"/>
</dbReference>
<accession>A0AAD7HDK0</accession>
<dbReference type="InterPro" id="IPR051480">
    <property type="entry name" value="Endocytic_GEF_Adapter"/>
</dbReference>
<evidence type="ECO:0000259" key="12">
    <source>
        <dbReference type="PROSITE" id="PS50222"/>
    </source>
</evidence>
<evidence type="ECO:0000259" key="13">
    <source>
        <dbReference type="PROSITE" id="PS51082"/>
    </source>
</evidence>
<feature type="domain" description="EF-hand" evidence="12">
    <location>
        <begin position="257"/>
        <end position="292"/>
    </location>
</feature>
<dbReference type="InterPro" id="IPR000219">
    <property type="entry name" value="DH_dom"/>
</dbReference>
<dbReference type="PRINTS" id="PR01217">
    <property type="entry name" value="PRICHEXTENSN"/>
</dbReference>
<evidence type="ECO:0000256" key="8">
    <source>
        <dbReference type="SAM" id="MobiDB-lite"/>
    </source>
</evidence>
<dbReference type="Pfam" id="PF14604">
    <property type="entry name" value="SH3_9"/>
    <property type="match status" value="1"/>
</dbReference>